<keyword evidence="2" id="KW-1185">Reference proteome</keyword>
<reference evidence="1 2" key="1">
    <citation type="journal article" date="2021" name="Commun. Biol.">
        <title>Genomic insights into the host specific adaptation of the Pneumocystis genus.</title>
        <authorList>
            <person name="Cisse O.H."/>
            <person name="Ma L."/>
            <person name="Dekker J.P."/>
            <person name="Khil P.P."/>
            <person name="Youn J.-H."/>
            <person name="Brenchley J.M."/>
            <person name="Blair R."/>
            <person name="Pahar B."/>
            <person name="Chabe M."/>
            <person name="Van Rompay K.K.A."/>
            <person name="Keesler R."/>
            <person name="Sukura A."/>
            <person name="Hirsch V."/>
            <person name="Kutty G."/>
            <person name="Liu Y."/>
            <person name="Peng L."/>
            <person name="Chen J."/>
            <person name="Song J."/>
            <person name="Weissenbacher-Lang C."/>
            <person name="Xu J."/>
            <person name="Upham N.S."/>
            <person name="Stajich J.E."/>
            <person name="Cuomo C.A."/>
            <person name="Cushion M.T."/>
            <person name="Kovacs J.A."/>
        </authorList>
    </citation>
    <scope>NUCLEOTIDE SEQUENCE [LARGE SCALE GENOMIC DNA]</scope>
    <source>
        <strain evidence="1 2">RABM</strain>
    </source>
</reference>
<proteinExistence type="predicted"/>
<organism evidence="1 2">
    <name type="scientific">Pneumocystis oryctolagi</name>
    <dbReference type="NCBI Taxonomy" id="42067"/>
    <lineage>
        <taxon>Eukaryota</taxon>
        <taxon>Fungi</taxon>
        <taxon>Dikarya</taxon>
        <taxon>Ascomycota</taxon>
        <taxon>Taphrinomycotina</taxon>
        <taxon>Pneumocystomycetes</taxon>
        <taxon>Pneumocystaceae</taxon>
        <taxon>Pneumocystis</taxon>
    </lineage>
</organism>
<dbReference type="EMBL" id="JABTEG010000005">
    <property type="protein sequence ID" value="KAG4304961.1"/>
    <property type="molecule type" value="Genomic_DNA"/>
</dbReference>
<gene>
    <name evidence="1" type="ORF">PORY_001636</name>
</gene>
<dbReference type="Proteomes" id="UP000768646">
    <property type="component" value="Unassembled WGS sequence"/>
</dbReference>
<sequence length="783" mass="87949">MTIKSFHKFVAPYLGFIDSLSFFFQDYIFIKKNKYHLFLKNAHELKKNANFFLISEYYKTNFGCSTHGFHKKKHYGYRVAKYPLELAFPGYNKFRISIFAPRSYSTFQSFTKMKYSESYLIKNSHLSKIYSNLCTILHIKYYRSLSQHHNRYLSDLEEKANIHINDPKQQYAFYKALSDIYPEFIISRYEHSGAARNKECDLIYAKALEDVGHVEKALIVRKYINIDPKDVSSTNTTQNSENIFSNTQEIPSGSASNNQSSLLNPSYKSIFQSFSEDSKKNPIYVITEESRQAKIFKWVKFLLSFTFVGYIFLLLSSIFAESAGVLRSINKSQDIEASGNNLPDVKFSDICGVDEAKEELQEVVDFLKNPQKFTSLGGKLPKGVLLVGPPGTGKTMLAKAVAKEAGVSFFFMSGSEFDEMYVGIGAKRVRELFNIAKEKSPSIVFIDELDAIGSKRNPKDSAYIKQTLNQLLVELDGFSSKEGVVIMAATNFPQSLDPALTRPGRFDKHVVVPLPDVRGRLSILKHHSKKIKVAQDIDLSVLARGTPGFSGADLQNLVNQAAIKSSKSNSTSVSMKDFEWARDKILMGTERKSAFITEESKRNTAYHEGGHALVALYTPGAMKLHKATIIPRGNSLGMVMQLPDMDKDSESRKEFLAKIDVALGGRVAEELTLGKENVTSGSLNDIQNATAIAKAMVTQYGMSDKVGPIAYDQDLSRLSSSTKALVESEIKTLLEEAQARATNILKTHKKELDRLAKALIEFETLTSEEIEKVIRGEKIEHLD</sequence>
<evidence type="ECO:0000313" key="2">
    <source>
        <dbReference type="Proteomes" id="UP000768646"/>
    </source>
</evidence>
<accession>A0ACB7CBN3</accession>
<protein>
    <submittedName>
        <fullName evidence="1">Uncharacterized protein</fullName>
    </submittedName>
</protein>
<evidence type="ECO:0000313" key="1">
    <source>
        <dbReference type="EMBL" id="KAG4304961.1"/>
    </source>
</evidence>
<comment type="caution">
    <text evidence="1">The sequence shown here is derived from an EMBL/GenBank/DDBJ whole genome shotgun (WGS) entry which is preliminary data.</text>
</comment>
<name>A0ACB7CBN3_9ASCO</name>